<keyword evidence="1" id="KW-1133">Transmembrane helix</keyword>
<evidence type="ECO:0000256" key="1">
    <source>
        <dbReference type="SAM" id="Phobius"/>
    </source>
</evidence>
<keyword evidence="1" id="KW-0812">Transmembrane</keyword>
<proteinExistence type="predicted"/>
<protein>
    <submittedName>
        <fullName evidence="2">Uncharacterized protein</fullName>
    </submittedName>
</protein>
<dbReference type="EMBL" id="BK016184">
    <property type="protein sequence ID" value="DAG00946.1"/>
    <property type="molecule type" value="Genomic_DNA"/>
</dbReference>
<name>A0A8S5V2G5_9CAUD</name>
<reference evidence="2" key="1">
    <citation type="journal article" date="2021" name="Proc. Natl. Acad. Sci. U.S.A.">
        <title>A Catalog of Tens of Thousands of Viruses from Human Metagenomes Reveals Hidden Associations with Chronic Diseases.</title>
        <authorList>
            <person name="Tisza M.J."/>
            <person name="Buck C.B."/>
        </authorList>
    </citation>
    <scope>NUCLEOTIDE SEQUENCE</scope>
    <source>
        <strain evidence="2">CtelJ1</strain>
    </source>
</reference>
<accession>A0A8S5V2G5</accession>
<sequence length="79" mass="8838">MVMTIYTVIFIAIVVIVSANIVKNHGKDCVSVDVFGYTMTSGELVVIAMFWPLAIVYLMLWLVWKALYAILQAIGIIRS</sequence>
<feature type="transmembrane region" description="Helical" evidence="1">
    <location>
        <begin position="6"/>
        <end position="22"/>
    </location>
</feature>
<evidence type="ECO:0000313" key="2">
    <source>
        <dbReference type="EMBL" id="DAG00946.1"/>
    </source>
</evidence>
<organism evidence="2">
    <name type="scientific">CrAss-like virus sp. ctelJ1</name>
    <dbReference type="NCBI Taxonomy" id="2825838"/>
    <lineage>
        <taxon>Viruses</taxon>
        <taxon>Duplodnaviria</taxon>
        <taxon>Heunggongvirae</taxon>
        <taxon>Uroviricota</taxon>
        <taxon>Caudoviricetes</taxon>
        <taxon>Crassvirales</taxon>
    </lineage>
</organism>
<keyword evidence="1" id="KW-0472">Membrane</keyword>